<dbReference type="SUPFAM" id="SSF69349">
    <property type="entry name" value="Phage fibre proteins"/>
    <property type="match status" value="1"/>
</dbReference>
<evidence type="ECO:0000313" key="3">
    <source>
        <dbReference type="EMBL" id="AKD56063.1"/>
    </source>
</evidence>
<proteinExistence type="predicted"/>
<dbReference type="Gene3D" id="3.55.50.10">
    <property type="entry name" value="Baseplate protein-like domains"/>
    <property type="match status" value="1"/>
</dbReference>
<dbReference type="SUPFAM" id="SSF69255">
    <property type="entry name" value="gp5 N-terminal domain-like"/>
    <property type="match status" value="1"/>
</dbReference>
<accession>A0A0E3ZX09</accession>
<dbReference type="Pfam" id="PF04717">
    <property type="entry name" value="Phage_base_V"/>
    <property type="match status" value="1"/>
</dbReference>
<dbReference type="RefSeq" id="WP_046574817.1">
    <property type="nucleotide sequence ID" value="NZ_CP010429.1"/>
</dbReference>
<name>A0A0E3ZX09_9BACT</name>
<dbReference type="Pfam" id="PF05954">
    <property type="entry name" value="Phage_GPD"/>
    <property type="match status" value="1"/>
</dbReference>
<dbReference type="PATRIC" id="fig|1379870.5.peg.3333"/>
<dbReference type="InterPro" id="IPR037026">
    <property type="entry name" value="Vgr_OB-fold_dom_sf"/>
</dbReference>
<keyword evidence="4" id="KW-1185">Reference proteome</keyword>
<dbReference type="OrthoDB" id="1907165at2"/>
<feature type="domain" description="Gp5/Type VI secretion system Vgr protein OB-fold" evidence="2">
    <location>
        <begin position="353"/>
        <end position="430"/>
    </location>
</feature>
<gene>
    <name evidence="3" type="ORF">SD10_15335</name>
</gene>
<feature type="region of interest" description="Disordered" evidence="1">
    <location>
        <begin position="236"/>
        <end position="260"/>
    </location>
</feature>
<dbReference type="EMBL" id="CP010429">
    <property type="protein sequence ID" value="AKD56063.1"/>
    <property type="molecule type" value="Genomic_DNA"/>
</dbReference>
<dbReference type="Proteomes" id="UP000033054">
    <property type="component" value="Chromosome"/>
</dbReference>
<dbReference type="Gene3D" id="2.40.50.230">
    <property type="entry name" value="Gp5 N-terminal domain"/>
    <property type="match status" value="1"/>
</dbReference>
<sequence length="576" mass="63392">MSVYSIIAETTLLIEGKRISSFRSLTLQQSIHSTHEFRVFFEHDAIEELVTLFSDQFDQLQRKSIDITIKGDPSTSPLEFKGVITQTELRQQDDGYWGLMTLIGHGHCEALRTVPGTQTFIDKSIQDVVSASLSSYTQPKQVTAPLGPARLPFCVRYQESSWDFLKRLAYDFGAWFYYDGAKLKFTTSPGTPSALTLTFGANLIQFRTGVRAAPTYFKQYDYLPEEDRRLETETGKDLAPYGKPENNGVINPHPAQATADMTPYRDNRKAALAAEEKYMEGQASVPGLYPGCKIIVKDAPSGRGGQSAPYLVTDIVHYVDGVGQYHNRFRAIPATVVAMPVRKLVRPMAQTQIGEVTDNKDPKGMGRVKVRMLWMTAPDTTPFIRMTLPHFGLHADNKKTRGFQFVPTVGDQVMVGFEYNDPERPFVIGAMPHGKNSGIDTSKPEEEKHISVGSGSTLTFIEKPSVKEIHVQVDDKNFVKITVPSGNGTITVQSSKDILIKATAKVTVEAPEIVLSGTTVTIEGKQAVNIKGAQVKIEATAQMAVKGSMTDIEGTGTMNVKSSGMTTVKGSMVMIN</sequence>
<evidence type="ECO:0000259" key="2">
    <source>
        <dbReference type="Pfam" id="PF04717"/>
    </source>
</evidence>
<feature type="region of interest" description="Disordered" evidence="1">
    <location>
        <begin position="429"/>
        <end position="451"/>
    </location>
</feature>
<dbReference type="HOGENOM" id="CLU_019505_4_0_10"/>
<protein>
    <recommendedName>
        <fullName evidence="2">Gp5/Type VI secretion system Vgr protein OB-fold domain-containing protein</fullName>
    </recommendedName>
</protein>
<evidence type="ECO:0000256" key="1">
    <source>
        <dbReference type="SAM" id="MobiDB-lite"/>
    </source>
</evidence>
<dbReference type="Gene3D" id="2.30.110.50">
    <property type="match status" value="1"/>
</dbReference>
<evidence type="ECO:0000313" key="4">
    <source>
        <dbReference type="Proteomes" id="UP000033054"/>
    </source>
</evidence>
<organism evidence="3 4">
    <name type="scientific">Spirosoma radiotolerans</name>
    <dbReference type="NCBI Taxonomy" id="1379870"/>
    <lineage>
        <taxon>Bacteria</taxon>
        <taxon>Pseudomonadati</taxon>
        <taxon>Bacteroidota</taxon>
        <taxon>Cytophagia</taxon>
        <taxon>Cytophagales</taxon>
        <taxon>Cytophagaceae</taxon>
        <taxon>Spirosoma</taxon>
    </lineage>
</organism>
<reference evidence="3 4" key="1">
    <citation type="journal article" date="2014" name="Curr. Microbiol.">
        <title>Spirosoma radiotolerans sp. nov., a gamma-radiation-resistant bacterium isolated from gamma ray-irradiated soil.</title>
        <authorList>
            <person name="Lee J.J."/>
            <person name="Srinivasan S."/>
            <person name="Lim S."/>
            <person name="Joe M."/>
            <person name="Im S."/>
            <person name="Bae S.I."/>
            <person name="Park K.R."/>
            <person name="Han J.H."/>
            <person name="Park S.H."/>
            <person name="Joo B.M."/>
            <person name="Park S.J."/>
            <person name="Kim M.K."/>
        </authorList>
    </citation>
    <scope>NUCLEOTIDE SEQUENCE [LARGE SCALE GENOMIC DNA]</scope>
    <source>
        <strain evidence="3 4">DG5A</strain>
    </source>
</reference>
<dbReference type="STRING" id="1379870.SD10_15335"/>
<dbReference type="InterPro" id="IPR006531">
    <property type="entry name" value="Gp5/Vgr_OB"/>
</dbReference>
<dbReference type="KEGG" id="srd:SD10_15335"/>
<dbReference type="AlphaFoldDB" id="A0A0E3ZX09"/>
<dbReference type="SUPFAM" id="SSF69279">
    <property type="entry name" value="Phage tail proteins"/>
    <property type="match status" value="2"/>
</dbReference>